<dbReference type="Pfam" id="PF07729">
    <property type="entry name" value="FCD"/>
    <property type="match status" value="1"/>
</dbReference>
<dbReference type="PANTHER" id="PTHR43537">
    <property type="entry name" value="TRANSCRIPTIONAL REGULATOR, GNTR FAMILY"/>
    <property type="match status" value="1"/>
</dbReference>
<evidence type="ECO:0000256" key="2">
    <source>
        <dbReference type="ARBA" id="ARBA00023125"/>
    </source>
</evidence>
<keyword evidence="3" id="KW-0804">Transcription</keyword>
<feature type="region of interest" description="Disordered" evidence="4">
    <location>
        <begin position="1"/>
        <end position="24"/>
    </location>
</feature>
<dbReference type="InterPro" id="IPR008920">
    <property type="entry name" value="TF_FadR/GntR_C"/>
</dbReference>
<dbReference type="InterPro" id="IPR036390">
    <property type="entry name" value="WH_DNA-bd_sf"/>
</dbReference>
<feature type="domain" description="HTH gntR-type" evidence="5">
    <location>
        <begin position="25"/>
        <end position="93"/>
    </location>
</feature>
<dbReference type="RefSeq" id="WP_244772434.1">
    <property type="nucleotide sequence ID" value="NZ_CP094929.1"/>
</dbReference>
<accession>A0ABY4DC66</accession>
<sequence length="261" mass="29147">MQLQTSNGITKEVDKMSGNNITGSETKSTVIANKLEEEILAKKYKAGETLPSQHDLAAQFFASSRSVREAFKNLEAKGLISVKQGKKAIVKSNSLDQFVESLSASMISKQAPDKKLLTDLMQVRTTIEVSAARELSRDPNRMLIVRSLDRACTKMEHLLPSLETGKDAEATKQFKATEFEFHAALIKSNDNIILSSIYENLAPQLYAAMDRLPETYNEQKKKVNEYRYLVEALVNGQTDLAVALTLVNLTNIRDKFETLDL</sequence>
<dbReference type="InterPro" id="IPR036388">
    <property type="entry name" value="WH-like_DNA-bd_sf"/>
</dbReference>
<dbReference type="InterPro" id="IPR011711">
    <property type="entry name" value="GntR_C"/>
</dbReference>
<evidence type="ECO:0000313" key="7">
    <source>
        <dbReference type="Proteomes" id="UP000829708"/>
    </source>
</evidence>
<keyword evidence="7" id="KW-1185">Reference proteome</keyword>
<dbReference type="Pfam" id="PF00392">
    <property type="entry name" value="GntR"/>
    <property type="match status" value="1"/>
</dbReference>
<name>A0ABY4DC66_9SPIR</name>
<evidence type="ECO:0000259" key="5">
    <source>
        <dbReference type="PROSITE" id="PS50949"/>
    </source>
</evidence>
<dbReference type="SMART" id="SM00345">
    <property type="entry name" value="HTH_GNTR"/>
    <property type="match status" value="1"/>
</dbReference>
<dbReference type="EMBL" id="CP094929">
    <property type="protein sequence ID" value="UOM51058.1"/>
    <property type="molecule type" value="Genomic_DNA"/>
</dbReference>
<keyword evidence="2" id="KW-0238">DNA-binding</keyword>
<evidence type="ECO:0000313" key="6">
    <source>
        <dbReference type="EMBL" id="UOM51058.1"/>
    </source>
</evidence>
<evidence type="ECO:0000256" key="3">
    <source>
        <dbReference type="ARBA" id="ARBA00023163"/>
    </source>
</evidence>
<dbReference type="CDD" id="cd07377">
    <property type="entry name" value="WHTH_GntR"/>
    <property type="match status" value="1"/>
</dbReference>
<gene>
    <name evidence="6" type="ORF">MUG09_15990</name>
</gene>
<protein>
    <submittedName>
        <fullName evidence="6">GntR family transcriptional regulator</fullName>
    </submittedName>
</protein>
<dbReference type="Proteomes" id="UP000829708">
    <property type="component" value="Chromosome"/>
</dbReference>
<dbReference type="SUPFAM" id="SSF46785">
    <property type="entry name" value="Winged helix' DNA-binding domain"/>
    <property type="match status" value="1"/>
</dbReference>
<organism evidence="6 7">
    <name type="scientific">Sphaerochaeta associata</name>
    <dbReference type="NCBI Taxonomy" id="1129264"/>
    <lineage>
        <taxon>Bacteria</taxon>
        <taxon>Pseudomonadati</taxon>
        <taxon>Spirochaetota</taxon>
        <taxon>Spirochaetia</taxon>
        <taxon>Spirochaetales</taxon>
        <taxon>Sphaerochaetaceae</taxon>
        <taxon>Sphaerochaeta</taxon>
    </lineage>
</organism>
<dbReference type="PRINTS" id="PR00035">
    <property type="entry name" value="HTHGNTR"/>
</dbReference>
<dbReference type="SUPFAM" id="SSF48008">
    <property type="entry name" value="GntR ligand-binding domain-like"/>
    <property type="match status" value="1"/>
</dbReference>
<dbReference type="SMART" id="SM00895">
    <property type="entry name" value="FCD"/>
    <property type="match status" value="1"/>
</dbReference>
<reference evidence="7" key="1">
    <citation type="journal article" date="2024" name="J Bioinform Genom">
        <title>Complete genome sequence of the type strain bacterium Sphaerochaeta associata GLS2t (VKM B-2742)t.</title>
        <authorList>
            <person name="Troshina O.Y."/>
            <person name="Tepeeva A.N."/>
            <person name="Arzamasceva V.O."/>
            <person name="Whitman W.B."/>
            <person name="Varghese N."/>
            <person name="Shapiro N."/>
            <person name="Woyke T."/>
            <person name="Kripides N.C."/>
            <person name="Vasilenko O.V."/>
        </authorList>
    </citation>
    <scope>NUCLEOTIDE SEQUENCE [LARGE SCALE GENOMIC DNA]</scope>
    <source>
        <strain evidence="7">GLS2T</strain>
    </source>
</reference>
<evidence type="ECO:0000256" key="4">
    <source>
        <dbReference type="SAM" id="MobiDB-lite"/>
    </source>
</evidence>
<dbReference type="InterPro" id="IPR000524">
    <property type="entry name" value="Tscrpt_reg_HTH_GntR"/>
</dbReference>
<dbReference type="PROSITE" id="PS50949">
    <property type="entry name" value="HTH_GNTR"/>
    <property type="match status" value="1"/>
</dbReference>
<dbReference type="PANTHER" id="PTHR43537:SF5">
    <property type="entry name" value="UXU OPERON TRANSCRIPTIONAL REGULATOR"/>
    <property type="match status" value="1"/>
</dbReference>
<dbReference type="Gene3D" id="1.10.10.10">
    <property type="entry name" value="Winged helix-like DNA-binding domain superfamily/Winged helix DNA-binding domain"/>
    <property type="match status" value="1"/>
</dbReference>
<dbReference type="Gene3D" id="1.20.120.530">
    <property type="entry name" value="GntR ligand-binding domain-like"/>
    <property type="match status" value="1"/>
</dbReference>
<evidence type="ECO:0000256" key="1">
    <source>
        <dbReference type="ARBA" id="ARBA00023015"/>
    </source>
</evidence>
<proteinExistence type="predicted"/>
<keyword evidence="1" id="KW-0805">Transcription regulation</keyword>